<keyword evidence="2" id="KW-1185">Reference proteome</keyword>
<dbReference type="RefSeq" id="XP_064673531.1">
    <property type="nucleotide sequence ID" value="XM_064814542.1"/>
</dbReference>
<accession>A0AAN6TKG5</accession>
<name>A0AAN6TKG5_9PEZI</name>
<dbReference type="SUPFAM" id="SSF56112">
    <property type="entry name" value="Protein kinase-like (PK-like)"/>
    <property type="match status" value="1"/>
</dbReference>
<dbReference type="AlphaFoldDB" id="A0AAN6TKG5"/>
<dbReference type="EMBL" id="MU853334">
    <property type="protein sequence ID" value="KAK4115961.1"/>
    <property type="molecule type" value="Genomic_DNA"/>
</dbReference>
<reference evidence="1" key="2">
    <citation type="submission" date="2023-05" db="EMBL/GenBank/DDBJ databases">
        <authorList>
            <consortium name="Lawrence Berkeley National Laboratory"/>
            <person name="Steindorff A."/>
            <person name="Hensen N."/>
            <person name="Bonometti L."/>
            <person name="Westerberg I."/>
            <person name="Brannstrom I.O."/>
            <person name="Guillou S."/>
            <person name="Cros-Aarteil S."/>
            <person name="Calhoun S."/>
            <person name="Haridas S."/>
            <person name="Kuo A."/>
            <person name="Mondo S."/>
            <person name="Pangilinan J."/>
            <person name="Riley R."/>
            <person name="Labutti K."/>
            <person name="Andreopoulos B."/>
            <person name="Lipzen A."/>
            <person name="Chen C."/>
            <person name="Yanf M."/>
            <person name="Daum C."/>
            <person name="Ng V."/>
            <person name="Clum A."/>
            <person name="Ohm R."/>
            <person name="Martin F."/>
            <person name="Silar P."/>
            <person name="Natvig D."/>
            <person name="Lalanne C."/>
            <person name="Gautier V."/>
            <person name="Ament-Velasquez S.L."/>
            <person name="Kruys A."/>
            <person name="Hutchinson M.I."/>
            <person name="Powell A.J."/>
            <person name="Barry K."/>
            <person name="Miller A.N."/>
            <person name="Grigoriev I.V."/>
            <person name="Debuchy R."/>
            <person name="Gladieux P."/>
            <person name="Thoren M.H."/>
            <person name="Johannesson H."/>
        </authorList>
    </citation>
    <scope>NUCLEOTIDE SEQUENCE</scope>
    <source>
        <strain evidence="1">CBS 508.74</strain>
    </source>
</reference>
<dbReference type="Proteomes" id="UP001302812">
    <property type="component" value="Unassembled WGS sequence"/>
</dbReference>
<evidence type="ECO:0000313" key="2">
    <source>
        <dbReference type="Proteomes" id="UP001302812"/>
    </source>
</evidence>
<proteinExistence type="predicted"/>
<comment type="caution">
    <text evidence="1">The sequence shown here is derived from an EMBL/GenBank/DDBJ whole genome shotgun (WGS) entry which is preliminary data.</text>
</comment>
<evidence type="ECO:0008006" key="3">
    <source>
        <dbReference type="Google" id="ProtNLM"/>
    </source>
</evidence>
<sequence length="225" mass="25888">MHFRFGSRTVKAIGKPSDSEHPNVLRLSVCDSIPQLVIQTLFHWLPSPLRSWANASFPEWFLPTKIVLKKQKDGWEEEFDNEIAVYERLKCLQGLVIPRCYGQAQYEGTRALVLSDIGGVCVVEPEGAVLSVQDMRLLFDQALRALASRGITHDDLKLDNFHLINNNGRDWAIRVVDLERINIIPPDYNPMEEMQYDLDHLMRQYKGHFESLRADRKPPPRPLGI</sequence>
<evidence type="ECO:0000313" key="1">
    <source>
        <dbReference type="EMBL" id="KAK4115961.1"/>
    </source>
</evidence>
<reference evidence="1" key="1">
    <citation type="journal article" date="2023" name="Mol. Phylogenet. Evol.">
        <title>Genome-scale phylogeny and comparative genomics of the fungal order Sordariales.</title>
        <authorList>
            <person name="Hensen N."/>
            <person name="Bonometti L."/>
            <person name="Westerberg I."/>
            <person name="Brannstrom I.O."/>
            <person name="Guillou S."/>
            <person name="Cros-Aarteil S."/>
            <person name="Calhoun S."/>
            <person name="Haridas S."/>
            <person name="Kuo A."/>
            <person name="Mondo S."/>
            <person name="Pangilinan J."/>
            <person name="Riley R."/>
            <person name="LaButti K."/>
            <person name="Andreopoulos B."/>
            <person name="Lipzen A."/>
            <person name="Chen C."/>
            <person name="Yan M."/>
            <person name="Daum C."/>
            <person name="Ng V."/>
            <person name="Clum A."/>
            <person name="Steindorff A."/>
            <person name="Ohm R.A."/>
            <person name="Martin F."/>
            <person name="Silar P."/>
            <person name="Natvig D.O."/>
            <person name="Lalanne C."/>
            <person name="Gautier V."/>
            <person name="Ament-Velasquez S.L."/>
            <person name="Kruys A."/>
            <person name="Hutchinson M.I."/>
            <person name="Powell A.J."/>
            <person name="Barry K."/>
            <person name="Miller A.N."/>
            <person name="Grigoriev I.V."/>
            <person name="Debuchy R."/>
            <person name="Gladieux P."/>
            <person name="Hiltunen Thoren M."/>
            <person name="Johannesson H."/>
        </authorList>
    </citation>
    <scope>NUCLEOTIDE SEQUENCE</scope>
    <source>
        <strain evidence="1">CBS 508.74</strain>
    </source>
</reference>
<dbReference type="GeneID" id="89938667"/>
<organism evidence="1 2">
    <name type="scientific">Canariomyces notabilis</name>
    <dbReference type="NCBI Taxonomy" id="2074819"/>
    <lineage>
        <taxon>Eukaryota</taxon>
        <taxon>Fungi</taxon>
        <taxon>Dikarya</taxon>
        <taxon>Ascomycota</taxon>
        <taxon>Pezizomycotina</taxon>
        <taxon>Sordariomycetes</taxon>
        <taxon>Sordariomycetidae</taxon>
        <taxon>Sordariales</taxon>
        <taxon>Chaetomiaceae</taxon>
        <taxon>Canariomyces</taxon>
    </lineage>
</organism>
<protein>
    <recommendedName>
        <fullName evidence="3">Protein kinase domain-containing protein</fullName>
    </recommendedName>
</protein>
<dbReference type="InterPro" id="IPR011009">
    <property type="entry name" value="Kinase-like_dom_sf"/>
</dbReference>
<gene>
    <name evidence="1" type="ORF">N656DRAFT_775960</name>
</gene>